<dbReference type="PROSITE" id="PS50883">
    <property type="entry name" value="EAL"/>
    <property type="match status" value="1"/>
</dbReference>
<feature type="non-terminal residue" evidence="2">
    <location>
        <position position="1"/>
    </location>
</feature>
<dbReference type="PANTHER" id="PTHR33121:SF76">
    <property type="entry name" value="SIGNALING PROTEIN"/>
    <property type="match status" value="1"/>
</dbReference>
<accession>A0A5S3YLT4</accession>
<proteinExistence type="predicted"/>
<organism evidence="2 3">
    <name type="scientific">Pseudoalteromonas phenolica</name>
    <dbReference type="NCBI Taxonomy" id="161398"/>
    <lineage>
        <taxon>Bacteria</taxon>
        <taxon>Pseudomonadati</taxon>
        <taxon>Pseudomonadota</taxon>
        <taxon>Gammaproteobacteria</taxon>
        <taxon>Alteromonadales</taxon>
        <taxon>Pseudoalteromonadaceae</taxon>
        <taxon>Pseudoalteromonas</taxon>
    </lineage>
</organism>
<dbReference type="OrthoDB" id="1673646at2"/>
<dbReference type="EMBL" id="PNCM01000209">
    <property type="protein sequence ID" value="TMP76922.1"/>
    <property type="molecule type" value="Genomic_DNA"/>
</dbReference>
<comment type="caution">
    <text evidence="2">The sequence shown here is derived from an EMBL/GenBank/DDBJ whole genome shotgun (WGS) entry which is preliminary data.</text>
</comment>
<dbReference type="InterPro" id="IPR001633">
    <property type="entry name" value="EAL_dom"/>
</dbReference>
<dbReference type="Pfam" id="PF00563">
    <property type="entry name" value="EAL"/>
    <property type="match status" value="1"/>
</dbReference>
<reference evidence="2 3" key="1">
    <citation type="submission" date="2017-12" db="EMBL/GenBank/DDBJ databases">
        <authorList>
            <person name="Paulsen S."/>
            <person name="Gram L.K."/>
        </authorList>
    </citation>
    <scope>NUCLEOTIDE SEQUENCE [LARGE SCALE GENOMIC DNA]</scope>
    <source>
        <strain evidence="2 3">S1189</strain>
    </source>
</reference>
<dbReference type="GO" id="GO:0071111">
    <property type="term" value="F:cyclic-guanylate-specific phosphodiesterase activity"/>
    <property type="evidence" value="ECO:0007669"/>
    <property type="project" value="InterPro"/>
</dbReference>
<protein>
    <submittedName>
        <fullName evidence="2">GGDEF domain-containing protein</fullName>
    </submittedName>
</protein>
<evidence type="ECO:0000313" key="3">
    <source>
        <dbReference type="Proteomes" id="UP000307362"/>
    </source>
</evidence>
<evidence type="ECO:0000313" key="2">
    <source>
        <dbReference type="EMBL" id="TMP76922.1"/>
    </source>
</evidence>
<feature type="domain" description="EAL" evidence="1">
    <location>
        <begin position="1"/>
        <end position="76"/>
    </location>
</feature>
<dbReference type="PANTHER" id="PTHR33121">
    <property type="entry name" value="CYCLIC DI-GMP PHOSPHODIESTERASE PDEF"/>
    <property type="match status" value="1"/>
</dbReference>
<feature type="non-terminal residue" evidence="2">
    <location>
        <position position="76"/>
    </location>
</feature>
<name>A0A5S3YLT4_9GAMM</name>
<reference evidence="3" key="2">
    <citation type="submission" date="2019-06" db="EMBL/GenBank/DDBJ databases">
        <title>Co-occurence of chitin degradation, pigmentation and bioactivity in marine Pseudoalteromonas.</title>
        <authorList>
            <person name="Sonnenschein E.C."/>
            <person name="Bech P.K."/>
        </authorList>
    </citation>
    <scope>NUCLEOTIDE SEQUENCE [LARGE SCALE GENOMIC DNA]</scope>
    <source>
        <strain evidence="3">S1189</strain>
    </source>
</reference>
<gene>
    <name evidence="2" type="ORF">CWB73_21070</name>
</gene>
<dbReference type="SUPFAM" id="SSF141868">
    <property type="entry name" value="EAL domain-like"/>
    <property type="match status" value="1"/>
</dbReference>
<dbReference type="AlphaFoldDB" id="A0A5S3YLT4"/>
<sequence>LDPKRVVIEVTEQDKVDDANLLLTTITHYRELGFQIAIDDLGAGYSGLKKWSELCPDYVKVDRYFIDHCDQSVVKR</sequence>
<dbReference type="Gene3D" id="3.20.20.450">
    <property type="entry name" value="EAL domain"/>
    <property type="match status" value="1"/>
</dbReference>
<dbReference type="RefSeq" id="WP_138569311.1">
    <property type="nucleotide sequence ID" value="NZ_PNCM01000209.1"/>
</dbReference>
<dbReference type="CDD" id="cd01948">
    <property type="entry name" value="EAL"/>
    <property type="match status" value="1"/>
</dbReference>
<dbReference type="InterPro" id="IPR035919">
    <property type="entry name" value="EAL_sf"/>
</dbReference>
<dbReference type="Proteomes" id="UP000307362">
    <property type="component" value="Unassembled WGS sequence"/>
</dbReference>
<dbReference type="InterPro" id="IPR050706">
    <property type="entry name" value="Cyclic-di-GMP_PDE-like"/>
</dbReference>
<evidence type="ECO:0000259" key="1">
    <source>
        <dbReference type="PROSITE" id="PS50883"/>
    </source>
</evidence>